<feature type="transmembrane region" description="Helical" evidence="1">
    <location>
        <begin position="142"/>
        <end position="161"/>
    </location>
</feature>
<feature type="transmembrane region" description="Helical" evidence="1">
    <location>
        <begin position="116"/>
        <end position="136"/>
    </location>
</feature>
<dbReference type="PANTHER" id="PTHR44395">
    <property type="match status" value="1"/>
</dbReference>
<feature type="transmembrane region" description="Helical" evidence="1">
    <location>
        <begin position="279"/>
        <end position="296"/>
    </location>
</feature>
<dbReference type="GO" id="GO:0000030">
    <property type="term" value="F:mannosyltransferase activity"/>
    <property type="evidence" value="ECO:0007669"/>
    <property type="project" value="TreeGrafter"/>
</dbReference>
<dbReference type="EMBL" id="PGTN01000070">
    <property type="protein sequence ID" value="PJF47070.1"/>
    <property type="molecule type" value="Genomic_DNA"/>
</dbReference>
<name>A0A2M8QBC4_9CHLR</name>
<evidence type="ECO:0008006" key="4">
    <source>
        <dbReference type="Google" id="ProtNLM"/>
    </source>
</evidence>
<gene>
    <name evidence="2" type="ORF">CUN48_10580</name>
</gene>
<reference evidence="2 3" key="1">
    <citation type="submission" date="2017-11" db="EMBL/GenBank/DDBJ databases">
        <title>Evolution of Phototrophy in the Chloroflexi Phylum Driven by Horizontal Gene Transfer.</title>
        <authorList>
            <person name="Ward L.M."/>
            <person name="Hemp J."/>
            <person name="Shih P.M."/>
            <person name="Mcglynn S.E."/>
            <person name="Fischer W."/>
        </authorList>
    </citation>
    <scope>NUCLEOTIDE SEQUENCE [LARGE SCALE GENOMIC DNA]</scope>
    <source>
        <strain evidence="2">JP3_7</strain>
    </source>
</reference>
<proteinExistence type="predicted"/>
<dbReference type="Proteomes" id="UP000230790">
    <property type="component" value="Unassembled WGS sequence"/>
</dbReference>
<feature type="transmembrane region" description="Helical" evidence="1">
    <location>
        <begin position="333"/>
        <end position="353"/>
    </location>
</feature>
<feature type="transmembrane region" description="Helical" evidence="1">
    <location>
        <begin position="217"/>
        <end position="236"/>
    </location>
</feature>
<evidence type="ECO:0000256" key="1">
    <source>
        <dbReference type="SAM" id="Phobius"/>
    </source>
</evidence>
<protein>
    <recommendedName>
        <fullName evidence="4">Glycosyltransferase RgtA/B/C/D-like domain-containing protein</fullName>
    </recommendedName>
</protein>
<feature type="transmembrane region" description="Helical" evidence="1">
    <location>
        <begin position="360"/>
        <end position="380"/>
    </location>
</feature>
<evidence type="ECO:0000313" key="2">
    <source>
        <dbReference type="EMBL" id="PJF47070.1"/>
    </source>
</evidence>
<dbReference type="PANTHER" id="PTHR44395:SF1">
    <property type="entry name" value="PROTEIN O-MANNOSYL-TRANSFERASE TMTC3"/>
    <property type="match status" value="1"/>
</dbReference>
<feature type="transmembrane region" description="Helical" evidence="1">
    <location>
        <begin position="303"/>
        <end position="321"/>
    </location>
</feature>
<keyword evidence="1" id="KW-0472">Membrane</keyword>
<keyword evidence="1" id="KW-1133">Transmembrane helix</keyword>
<feature type="transmembrane region" description="Helical" evidence="1">
    <location>
        <begin position="12"/>
        <end position="30"/>
    </location>
</feature>
<dbReference type="GO" id="GO:0035269">
    <property type="term" value="P:protein O-linked glycosylation via mannose"/>
    <property type="evidence" value="ECO:0007669"/>
    <property type="project" value="TreeGrafter"/>
</dbReference>
<accession>A0A2M8QBC4</accession>
<comment type="caution">
    <text evidence="2">The sequence shown here is derived from an EMBL/GenBank/DDBJ whole genome shotgun (WGS) entry which is preliminary data.</text>
</comment>
<sequence length="504" mass="54107">MEPASHAKARRLIAPLAVAALVVALVASYWPSLSLPLSFDDAWSVRMARDFTLFDLFTRTQNFGYYQPLYLAYYRLAAAAGASGPLLLHVSCIVAHAANTLLLLKFMPAMLGRQTGGMAFGAAFLFALNPFAVQAVALPAGLNHLLALLFIQLAMLCYACARQSGPTRRRAAWWVTCLGLCTLAFLSNEIGLSVAGFALTYEAIRAVRTRRWAREAWSFLIVVGLAGAYAVLYLFIPKGASPEWTFAFGDAMTRALIALQTLTYPLTLLLSPLGLPAEVAVLLATALLLSLCALALRGGMDDAALLGLLLFAASVALPVLRLPTGYVQNAPRVFYLASVGVAITWASLVWALAARLVPRIRVALIGTVIATLGLAGAWHVRDHQALLARANEPVQAIALAGAQLTPGDQLLVINAPEWVAPPARRFPMFSEGAIVLADYVEGSDLTLANTGLDRDVRLASTAMCAWSGSPCPATRRARMPSRRSASRSTRRNCTTPRACCRRIT</sequence>
<keyword evidence="1" id="KW-0812">Transmembrane</keyword>
<evidence type="ECO:0000313" key="3">
    <source>
        <dbReference type="Proteomes" id="UP000230790"/>
    </source>
</evidence>
<dbReference type="AlphaFoldDB" id="A0A2M8QBC4"/>
<organism evidence="2 3">
    <name type="scientific">Candidatus Thermofonsia Clade 3 bacterium</name>
    <dbReference type="NCBI Taxonomy" id="2364212"/>
    <lineage>
        <taxon>Bacteria</taxon>
        <taxon>Bacillati</taxon>
        <taxon>Chloroflexota</taxon>
        <taxon>Candidatus Thermofontia</taxon>
        <taxon>Candidatus Thermofonsia Clade 3</taxon>
    </lineage>
</organism>